<dbReference type="PROSITE" id="PS50922">
    <property type="entry name" value="TLC"/>
    <property type="match status" value="1"/>
</dbReference>
<keyword evidence="4 5" id="KW-0472">Membrane</keyword>
<evidence type="ECO:0000256" key="3">
    <source>
        <dbReference type="ARBA" id="ARBA00022989"/>
    </source>
</evidence>
<feature type="non-terminal residue" evidence="8">
    <location>
        <position position="1"/>
    </location>
</feature>
<dbReference type="PANTHER" id="PTHR13439">
    <property type="entry name" value="CT120 PROTEIN"/>
    <property type="match status" value="1"/>
</dbReference>
<dbReference type="GO" id="GO:0005783">
    <property type="term" value="C:endoplasmic reticulum"/>
    <property type="evidence" value="ECO:0007669"/>
    <property type="project" value="TreeGrafter"/>
</dbReference>
<dbReference type="PANTHER" id="PTHR13439:SF0">
    <property type="entry name" value="TOPOISOMERASE I DAMAGE AFFECTED PROTEIN 4"/>
    <property type="match status" value="1"/>
</dbReference>
<evidence type="ECO:0000256" key="2">
    <source>
        <dbReference type="ARBA" id="ARBA00022692"/>
    </source>
</evidence>
<comment type="subcellular location">
    <subcellularLocation>
        <location evidence="1">Membrane</location>
        <topology evidence="1">Multi-pass membrane protein</topology>
    </subcellularLocation>
</comment>
<protein>
    <recommendedName>
        <fullName evidence="7">TLC domain-containing protein</fullName>
    </recommendedName>
</protein>
<evidence type="ECO:0000256" key="5">
    <source>
        <dbReference type="PROSITE-ProRule" id="PRU00205"/>
    </source>
</evidence>
<organism evidence="8 9">
    <name type="scientific">Polarella glacialis</name>
    <name type="common">Dinoflagellate</name>
    <dbReference type="NCBI Taxonomy" id="89957"/>
    <lineage>
        <taxon>Eukaryota</taxon>
        <taxon>Sar</taxon>
        <taxon>Alveolata</taxon>
        <taxon>Dinophyceae</taxon>
        <taxon>Suessiales</taxon>
        <taxon>Suessiaceae</taxon>
        <taxon>Polarella</taxon>
    </lineage>
</organism>
<dbReference type="InterPro" id="IPR050846">
    <property type="entry name" value="TLCD"/>
</dbReference>
<dbReference type="GO" id="GO:0055088">
    <property type="term" value="P:lipid homeostasis"/>
    <property type="evidence" value="ECO:0007669"/>
    <property type="project" value="TreeGrafter"/>
</dbReference>
<dbReference type="Pfam" id="PF03798">
    <property type="entry name" value="TRAM_LAG1_CLN8"/>
    <property type="match status" value="1"/>
</dbReference>
<feature type="transmembrane region" description="Helical" evidence="6">
    <location>
        <begin position="72"/>
        <end position="98"/>
    </location>
</feature>
<proteinExistence type="predicted"/>
<evidence type="ECO:0000256" key="4">
    <source>
        <dbReference type="ARBA" id="ARBA00023136"/>
    </source>
</evidence>
<dbReference type="AlphaFoldDB" id="A0A813JVQ9"/>
<dbReference type="InterPro" id="IPR006634">
    <property type="entry name" value="TLC-dom"/>
</dbReference>
<keyword evidence="2 5" id="KW-0812">Transmembrane</keyword>
<gene>
    <name evidence="8" type="ORF">PGLA2088_LOCUS26770</name>
</gene>
<feature type="transmembrane region" description="Helical" evidence="6">
    <location>
        <begin position="118"/>
        <end position="136"/>
    </location>
</feature>
<reference evidence="8" key="1">
    <citation type="submission" date="2021-02" db="EMBL/GenBank/DDBJ databases">
        <authorList>
            <person name="Dougan E. K."/>
            <person name="Rhodes N."/>
            <person name="Thang M."/>
            <person name="Chan C."/>
        </authorList>
    </citation>
    <scope>NUCLEOTIDE SEQUENCE</scope>
</reference>
<dbReference type="Proteomes" id="UP000626109">
    <property type="component" value="Unassembled WGS sequence"/>
</dbReference>
<dbReference type="GO" id="GO:0016020">
    <property type="term" value="C:membrane"/>
    <property type="evidence" value="ECO:0007669"/>
    <property type="project" value="UniProtKB-SubCell"/>
</dbReference>
<evidence type="ECO:0000256" key="1">
    <source>
        <dbReference type="ARBA" id="ARBA00004141"/>
    </source>
</evidence>
<keyword evidence="3 6" id="KW-1133">Transmembrane helix</keyword>
<comment type="caution">
    <text evidence="8">The sequence shown here is derived from an EMBL/GenBank/DDBJ whole genome shotgun (WGS) entry which is preliminary data.</text>
</comment>
<dbReference type="EMBL" id="CAJNNW010027181">
    <property type="protein sequence ID" value="CAE8690056.1"/>
    <property type="molecule type" value="Genomic_DNA"/>
</dbReference>
<feature type="domain" description="TLC" evidence="7">
    <location>
        <begin position="1"/>
        <end position="147"/>
    </location>
</feature>
<sequence length="158" mass="18071">VTLKDNPRLRLQMTTHHIMSALCYLGSLGTGRMHFYATLDGCCEVTTCLLNGVFAFKFFSPRDDSKHWCAKALLGTFLWLGFVVFRLLLFPAWLWSFYSDVTQHPSESWDRITVAERFGYPMVTIFLLCVSLAWMTPITKGFFKVLGIQSKAKSRKVA</sequence>
<accession>A0A813JVQ9</accession>
<evidence type="ECO:0000313" key="8">
    <source>
        <dbReference type="EMBL" id="CAE8690056.1"/>
    </source>
</evidence>
<evidence type="ECO:0000256" key="6">
    <source>
        <dbReference type="SAM" id="Phobius"/>
    </source>
</evidence>
<name>A0A813JVQ9_POLGL</name>
<evidence type="ECO:0000313" key="9">
    <source>
        <dbReference type="Proteomes" id="UP000626109"/>
    </source>
</evidence>
<evidence type="ECO:0000259" key="7">
    <source>
        <dbReference type="PROSITE" id="PS50922"/>
    </source>
</evidence>